<accession>A0A9P0IZA9</accession>
<name>A0A9P0IZA9_APHGO</name>
<evidence type="ECO:0000313" key="2">
    <source>
        <dbReference type="EMBL" id="CAH1724081.1"/>
    </source>
</evidence>
<sequence>MMTCQQLTTVCIFMTTYQIAPAQRALNSLVIPGQSGLLNYNLLPRPPKGYHFEPYGYILNNYPSKSYTIKYGLSNNIRNNNRGNSARRGTGSNRKPTRKKKPKNPSSEDPSFSEQPANSTGDPPTAEPAQTSPPDPTA</sequence>
<evidence type="ECO:0000256" key="1">
    <source>
        <dbReference type="SAM" id="MobiDB-lite"/>
    </source>
</evidence>
<protein>
    <submittedName>
        <fullName evidence="2">Uncharacterized protein</fullName>
    </submittedName>
</protein>
<organism evidence="2 3">
    <name type="scientific">Aphis gossypii</name>
    <name type="common">Cotton aphid</name>
    <dbReference type="NCBI Taxonomy" id="80765"/>
    <lineage>
        <taxon>Eukaryota</taxon>
        <taxon>Metazoa</taxon>
        <taxon>Ecdysozoa</taxon>
        <taxon>Arthropoda</taxon>
        <taxon>Hexapoda</taxon>
        <taxon>Insecta</taxon>
        <taxon>Pterygota</taxon>
        <taxon>Neoptera</taxon>
        <taxon>Paraneoptera</taxon>
        <taxon>Hemiptera</taxon>
        <taxon>Sternorrhyncha</taxon>
        <taxon>Aphidomorpha</taxon>
        <taxon>Aphidoidea</taxon>
        <taxon>Aphididae</taxon>
        <taxon>Aphidini</taxon>
        <taxon>Aphis</taxon>
        <taxon>Aphis</taxon>
    </lineage>
</organism>
<reference evidence="2" key="2">
    <citation type="submission" date="2022-10" db="EMBL/GenBank/DDBJ databases">
        <authorList>
            <consortium name="ENA_rothamsted_submissions"/>
            <consortium name="culmorum"/>
            <person name="King R."/>
        </authorList>
    </citation>
    <scope>NUCLEOTIDE SEQUENCE</scope>
</reference>
<feature type="compositionally biased region" description="Low complexity" evidence="1">
    <location>
        <begin position="74"/>
        <end position="94"/>
    </location>
</feature>
<dbReference type="EMBL" id="OU899035">
    <property type="protein sequence ID" value="CAH1724081.1"/>
    <property type="molecule type" value="Genomic_DNA"/>
</dbReference>
<feature type="compositionally biased region" description="Polar residues" evidence="1">
    <location>
        <begin position="108"/>
        <end position="130"/>
    </location>
</feature>
<dbReference type="AlphaFoldDB" id="A0A9P0IZA9"/>
<gene>
    <name evidence="2" type="ORF">APHIGO_LOCUS5444</name>
</gene>
<keyword evidence="3" id="KW-1185">Reference proteome</keyword>
<reference evidence="2" key="1">
    <citation type="submission" date="2022-02" db="EMBL/GenBank/DDBJ databases">
        <authorList>
            <person name="King R."/>
        </authorList>
    </citation>
    <scope>NUCLEOTIDE SEQUENCE</scope>
</reference>
<evidence type="ECO:0000313" key="3">
    <source>
        <dbReference type="Proteomes" id="UP001154329"/>
    </source>
</evidence>
<dbReference type="Proteomes" id="UP001154329">
    <property type="component" value="Chromosome 2"/>
</dbReference>
<feature type="region of interest" description="Disordered" evidence="1">
    <location>
        <begin position="73"/>
        <end position="138"/>
    </location>
</feature>
<proteinExistence type="predicted"/>